<organism evidence="2">
    <name type="scientific">Pithovirus LCPAC101</name>
    <dbReference type="NCBI Taxonomy" id="2506586"/>
    <lineage>
        <taxon>Viruses</taxon>
        <taxon>Pithoviruses</taxon>
    </lineage>
</organism>
<protein>
    <submittedName>
        <fullName evidence="2">Cupin domain protein</fullName>
    </submittedName>
</protein>
<proteinExistence type="predicted"/>
<gene>
    <name evidence="2" type="ORF">LCPAC101_02170</name>
</gene>
<dbReference type="SUPFAM" id="SSF51182">
    <property type="entry name" value="RmlC-like cupins"/>
    <property type="match status" value="1"/>
</dbReference>
<dbReference type="Gene3D" id="2.60.120.10">
    <property type="entry name" value="Jelly Rolls"/>
    <property type="match status" value="1"/>
</dbReference>
<evidence type="ECO:0000313" key="2">
    <source>
        <dbReference type="EMBL" id="QBK89934.1"/>
    </source>
</evidence>
<sequence>MDLSPPDDMPYASPFFGEGGPRNRSPVEFTDTSSRINRRRNVTNIDTSRYSPIRRSRIPPINSRDVYEDDTDDVFNITQGGFIQSDVDRNSGGRRGGYQSRSPSARPRYEISPPRYRSSSRSLPMTPPRSRRFSPGSSSRSPERYTPSYMLNRYDEEEAEEVDVINMEKHFQIDESYTGVLYTGKMQVITRNIMPGEYMTLSTNQSSDLTVYVVEGNGELNVGEPGDRVYYDLSQSDLCIIPANNSFYIYNSNGDTLSLILTYSSEQYSPETIEERNPSTGVPKLFI</sequence>
<evidence type="ECO:0000256" key="1">
    <source>
        <dbReference type="SAM" id="MobiDB-lite"/>
    </source>
</evidence>
<dbReference type="InterPro" id="IPR014710">
    <property type="entry name" value="RmlC-like_jellyroll"/>
</dbReference>
<dbReference type="InterPro" id="IPR011051">
    <property type="entry name" value="RmlC_Cupin_sf"/>
</dbReference>
<feature type="compositionally biased region" description="Low complexity" evidence="1">
    <location>
        <begin position="97"/>
        <end position="124"/>
    </location>
</feature>
<reference evidence="2" key="1">
    <citation type="journal article" date="2019" name="MBio">
        <title>Virus Genomes from Deep Sea Sediments Expand the Ocean Megavirome and Support Independent Origins of Viral Gigantism.</title>
        <authorList>
            <person name="Backstrom D."/>
            <person name="Yutin N."/>
            <person name="Jorgensen S.L."/>
            <person name="Dharamshi J."/>
            <person name="Homa F."/>
            <person name="Zaremba-Niedwiedzka K."/>
            <person name="Spang A."/>
            <person name="Wolf Y.I."/>
            <person name="Koonin E.V."/>
            <person name="Ettema T.J."/>
        </authorList>
    </citation>
    <scope>NUCLEOTIDE SEQUENCE</scope>
</reference>
<feature type="region of interest" description="Disordered" evidence="1">
    <location>
        <begin position="1"/>
        <end position="147"/>
    </location>
</feature>
<name>A0A481Z3A3_9VIRU</name>
<dbReference type="EMBL" id="MK500447">
    <property type="protein sequence ID" value="QBK89934.1"/>
    <property type="molecule type" value="Genomic_DNA"/>
</dbReference>
<accession>A0A481Z3A3</accession>